<dbReference type="Gene3D" id="3.30.559.10">
    <property type="entry name" value="Chloramphenicol acetyltransferase-like domain"/>
    <property type="match status" value="1"/>
</dbReference>
<organism evidence="9 10">
    <name type="scientific">Bacillus chungangensis</name>
    <dbReference type="NCBI Taxonomy" id="587633"/>
    <lineage>
        <taxon>Bacteria</taxon>
        <taxon>Bacillati</taxon>
        <taxon>Bacillota</taxon>
        <taxon>Bacilli</taxon>
        <taxon>Bacillales</taxon>
        <taxon>Bacillaceae</taxon>
        <taxon>Bacillus</taxon>
    </lineage>
</organism>
<comment type="similarity">
    <text evidence="2 6">Belongs to the 2-oxoacid dehydrogenase family.</text>
</comment>
<keyword evidence="9" id="KW-0670">Pyruvate</keyword>
<keyword evidence="3 6" id="KW-0808">Transferase</keyword>
<evidence type="ECO:0000256" key="4">
    <source>
        <dbReference type="ARBA" id="ARBA00022823"/>
    </source>
</evidence>
<dbReference type="InterPro" id="IPR036625">
    <property type="entry name" value="E3-bd_dom_sf"/>
</dbReference>
<evidence type="ECO:0000256" key="3">
    <source>
        <dbReference type="ARBA" id="ARBA00022679"/>
    </source>
</evidence>
<gene>
    <name evidence="9" type="ORF">J2S08_003473</name>
</gene>
<dbReference type="PROSITE" id="PS50968">
    <property type="entry name" value="BIOTINYL_LIPOYL"/>
    <property type="match status" value="1"/>
</dbReference>
<dbReference type="InterPro" id="IPR011053">
    <property type="entry name" value="Single_hybrid_motif"/>
</dbReference>
<proteinExistence type="inferred from homology"/>
<dbReference type="Gene3D" id="4.10.320.10">
    <property type="entry name" value="E3-binding domain"/>
    <property type="match status" value="1"/>
</dbReference>
<evidence type="ECO:0000256" key="5">
    <source>
        <dbReference type="ARBA" id="ARBA00023315"/>
    </source>
</evidence>
<dbReference type="InterPro" id="IPR000089">
    <property type="entry name" value="Biotin_lipoyl"/>
</dbReference>
<dbReference type="GO" id="GO:0004742">
    <property type="term" value="F:dihydrolipoyllysine-residue acetyltransferase activity"/>
    <property type="evidence" value="ECO:0007669"/>
    <property type="project" value="UniProtKB-EC"/>
</dbReference>
<evidence type="ECO:0000256" key="1">
    <source>
        <dbReference type="ARBA" id="ARBA00001938"/>
    </source>
</evidence>
<comment type="caution">
    <text evidence="9">The sequence shown here is derived from an EMBL/GenBank/DDBJ whole genome shotgun (WGS) entry which is preliminary data.</text>
</comment>
<feature type="domain" description="Lipoyl-binding" evidence="7">
    <location>
        <begin position="2"/>
        <end position="77"/>
    </location>
</feature>
<evidence type="ECO:0000256" key="6">
    <source>
        <dbReference type="RuleBase" id="RU003423"/>
    </source>
</evidence>
<protein>
    <recommendedName>
        <fullName evidence="6">Dihydrolipoamide acetyltransferase component of pyruvate dehydrogenase complex</fullName>
        <ecNumber evidence="6">2.3.1.-</ecNumber>
    </recommendedName>
</protein>
<comment type="cofactor">
    <cofactor evidence="1 6">
        <name>(R)-lipoate</name>
        <dbReference type="ChEBI" id="CHEBI:83088"/>
    </cofactor>
</comment>
<dbReference type="EC" id="2.3.1.-" evidence="6"/>
<dbReference type="SUPFAM" id="SSF52777">
    <property type="entry name" value="CoA-dependent acyltransferases"/>
    <property type="match status" value="1"/>
</dbReference>
<evidence type="ECO:0000313" key="10">
    <source>
        <dbReference type="Proteomes" id="UP001223586"/>
    </source>
</evidence>
<dbReference type="RefSeq" id="WP_307231709.1">
    <property type="nucleotide sequence ID" value="NZ_JAUSTT010000024.1"/>
</dbReference>
<evidence type="ECO:0000259" key="8">
    <source>
        <dbReference type="PROSITE" id="PS51826"/>
    </source>
</evidence>
<reference evidence="9 10" key="1">
    <citation type="submission" date="2023-07" db="EMBL/GenBank/DDBJ databases">
        <title>Genomic Encyclopedia of Type Strains, Phase IV (KMG-IV): sequencing the most valuable type-strain genomes for metagenomic binning, comparative biology and taxonomic classification.</title>
        <authorList>
            <person name="Goeker M."/>
        </authorList>
    </citation>
    <scope>NUCLEOTIDE SEQUENCE [LARGE SCALE GENOMIC DNA]</scope>
    <source>
        <strain evidence="9 10">DSM 23837</strain>
    </source>
</reference>
<feature type="domain" description="Peripheral subunit-binding (PSBD)" evidence="8">
    <location>
        <begin position="122"/>
        <end position="159"/>
    </location>
</feature>
<name>A0ABT9WWB6_9BACI</name>
<dbReference type="Proteomes" id="UP001223586">
    <property type="component" value="Unassembled WGS sequence"/>
</dbReference>
<evidence type="ECO:0000256" key="2">
    <source>
        <dbReference type="ARBA" id="ARBA00007317"/>
    </source>
</evidence>
<keyword evidence="4 6" id="KW-0450">Lipoyl</keyword>
<dbReference type="InterPro" id="IPR023213">
    <property type="entry name" value="CAT-like_dom_sf"/>
</dbReference>
<dbReference type="PANTHER" id="PTHR43178:SF5">
    <property type="entry name" value="LIPOAMIDE ACYLTRANSFERASE COMPONENT OF BRANCHED-CHAIN ALPHA-KETO ACID DEHYDROGENASE COMPLEX, MITOCHONDRIAL"/>
    <property type="match status" value="1"/>
</dbReference>
<accession>A0ABT9WWB6</accession>
<keyword evidence="5 6" id="KW-0012">Acyltransferase</keyword>
<dbReference type="SUPFAM" id="SSF51230">
    <property type="entry name" value="Single hybrid motif"/>
    <property type="match status" value="1"/>
</dbReference>
<dbReference type="SUPFAM" id="SSF47005">
    <property type="entry name" value="Peripheral subunit-binding domain of 2-oxo acid dehydrogenase complex"/>
    <property type="match status" value="1"/>
</dbReference>
<dbReference type="PANTHER" id="PTHR43178">
    <property type="entry name" value="DIHYDROLIPOAMIDE ACETYLTRANSFERASE COMPONENT OF PYRUVATE DEHYDROGENASE COMPLEX"/>
    <property type="match status" value="1"/>
</dbReference>
<keyword evidence="10" id="KW-1185">Reference proteome</keyword>
<dbReference type="Gene3D" id="2.40.50.100">
    <property type="match status" value="1"/>
</dbReference>
<evidence type="ECO:0000313" key="9">
    <source>
        <dbReference type="EMBL" id="MDQ0177593.1"/>
    </source>
</evidence>
<dbReference type="Pfam" id="PF00364">
    <property type="entry name" value="Biotin_lipoyl"/>
    <property type="match status" value="1"/>
</dbReference>
<dbReference type="CDD" id="cd06849">
    <property type="entry name" value="lipoyl_domain"/>
    <property type="match status" value="1"/>
</dbReference>
<dbReference type="InterPro" id="IPR001078">
    <property type="entry name" value="2-oxoacid_DH_actylTfrase"/>
</dbReference>
<sequence length="404" mass="43600">MAVEIIMPKMGMAMKEGTVAIWHKKVGDTVKKGELIASIQSEKIEAEIEAPADGTIIDISVSEGIGVPPGAVIGYIGNKNEQVPSQPDPATQATEHQEIAATVEIDKKRKKATNQASNGKIKISPVARKMAEAAGLSIEHIHGTGPQGRITKEDVTEALAQNDAEKGEMKAAAVEASKQLKVEGMRKVIADRMYTSIQHTAQLTLNSKADVTELQALQRKLTSIAEKNHHNKLTITDFIAKAVVLSLQKHEQMNSAYVNEHIQQFANIHLGIAVALENGLVVPVIKHAEQASLLHISQQIKLLAQKAREGTLESEEMAGSTFTISNLGAYGIEHFTPILNPPETGILGVGAIEVRPAFIGENIEKRSYLPLSLTFDHRVLDGAPAAAFLKTVVQLLEEPHALLL</sequence>
<dbReference type="EMBL" id="JAUSTT010000024">
    <property type="protein sequence ID" value="MDQ0177593.1"/>
    <property type="molecule type" value="Genomic_DNA"/>
</dbReference>
<dbReference type="Pfam" id="PF02817">
    <property type="entry name" value="E3_binding"/>
    <property type="match status" value="1"/>
</dbReference>
<dbReference type="InterPro" id="IPR050743">
    <property type="entry name" value="2-oxoacid_DH_E2_comp"/>
</dbReference>
<dbReference type="PROSITE" id="PS51826">
    <property type="entry name" value="PSBD"/>
    <property type="match status" value="1"/>
</dbReference>
<dbReference type="Pfam" id="PF00198">
    <property type="entry name" value="2-oxoacid_dh"/>
    <property type="match status" value="1"/>
</dbReference>
<evidence type="ECO:0000259" key="7">
    <source>
        <dbReference type="PROSITE" id="PS50968"/>
    </source>
</evidence>
<dbReference type="InterPro" id="IPR004167">
    <property type="entry name" value="PSBD"/>
</dbReference>